<evidence type="ECO:0000256" key="1">
    <source>
        <dbReference type="SAM" id="MobiDB-lite"/>
    </source>
</evidence>
<evidence type="ECO:0000313" key="3">
    <source>
        <dbReference type="EMBL" id="EJS43195.1"/>
    </source>
</evidence>
<evidence type="ECO:0000259" key="2">
    <source>
        <dbReference type="Pfam" id="PF07393"/>
    </source>
</evidence>
<feature type="region of interest" description="Disordered" evidence="1">
    <location>
        <begin position="426"/>
        <end position="445"/>
    </location>
</feature>
<reference evidence="3 4" key="1">
    <citation type="journal article" date="2013" name="BMC Genomics">
        <title>High quality de novo sequencing and assembly of the Saccharomyces arboricolus genome.</title>
        <authorList>
            <person name="Liti G."/>
            <person name="Nguyen Ba A.N."/>
            <person name="Blythe M."/>
            <person name="Mueller C.A."/>
            <person name="Bergstroem A."/>
            <person name="Cubillos F.A."/>
            <person name="Dafhnis-Calas F."/>
            <person name="Khoshraftar S."/>
            <person name="Malla S."/>
            <person name="Mehta N."/>
            <person name="Siow C.C."/>
            <person name="Warringer J."/>
            <person name="Moses A.M."/>
            <person name="Louis E.J."/>
            <person name="Nieduszynski C.A."/>
        </authorList>
    </citation>
    <scope>NUCLEOTIDE SEQUENCE [LARGE SCALE GENOMIC DNA]</scope>
    <source>
        <strain evidence="4">H-6 / AS 2.3317 / CBS 10644</strain>
    </source>
</reference>
<dbReference type="Pfam" id="PF07393">
    <property type="entry name" value="Sec10_HB"/>
    <property type="match status" value="1"/>
</dbReference>
<feature type="compositionally biased region" description="Low complexity" evidence="1">
    <location>
        <begin position="407"/>
        <end position="419"/>
    </location>
</feature>
<dbReference type="PANTHER" id="PTHR12100:SF1">
    <property type="entry name" value="RECYCLIN-1"/>
    <property type="match status" value="1"/>
</dbReference>
<dbReference type="GO" id="GO:0000145">
    <property type="term" value="C:exocyst"/>
    <property type="evidence" value="ECO:0007669"/>
    <property type="project" value="TreeGrafter"/>
</dbReference>
<organism evidence="3 4">
    <name type="scientific">Saccharomyces arboricola (strain H-6 / AS 2.3317 / CBS 10644)</name>
    <name type="common">Yeast</name>
    <dbReference type="NCBI Taxonomy" id="1160507"/>
    <lineage>
        <taxon>Eukaryota</taxon>
        <taxon>Fungi</taxon>
        <taxon>Dikarya</taxon>
        <taxon>Ascomycota</taxon>
        <taxon>Saccharomycotina</taxon>
        <taxon>Saccharomycetes</taxon>
        <taxon>Saccharomycetales</taxon>
        <taxon>Saccharomycetaceae</taxon>
        <taxon>Saccharomyces</taxon>
    </lineage>
</organism>
<dbReference type="Proteomes" id="UP000006968">
    <property type="component" value="Chromosome X"/>
</dbReference>
<dbReference type="AlphaFoldDB" id="J8PM64"/>
<dbReference type="InterPro" id="IPR048627">
    <property type="entry name" value="Sec10_HB"/>
</dbReference>
<proteinExistence type="predicted"/>
<dbReference type="OrthoDB" id="5554140at2759"/>
<dbReference type="GO" id="GO:0006893">
    <property type="term" value="P:Golgi to plasma membrane transport"/>
    <property type="evidence" value="ECO:0007669"/>
    <property type="project" value="TreeGrafter"/>
</dbReference>
<feature type="domain" description="Exocyst complex component Sec10-like alpha-helical bundle" evidence="2">
    <location>
        <begin position="141"/>
        <end position="826"/>
    </location>
</feature>
<dbReference type="PANTHER" id="PTHR12100">
    <property type="entry name" value="SEC10"/>
    <property type="match status" value="1"/>
</dbReference>
<name>J8PM64_SACAR</name>
<keyword evidence="4" id="KW-1185">Reference proteome</keyword>
<sequence>MDSLLKVPEIVINIASFLSTTDYLNFQQINKRVYNSVVNGDNDSRYWSLKLTRMGLKRVPSHEMEDNKLVDENNDEDPICIFELYKSFTSQDSKEIFKKFYHCYNSFAKKLYNNNLVNFFPASYSSDPLKQIKILNLIKRYNLSNRNDTETFTKIDTSFNIIRDIFINSVLKEMELNYQSNNLVTVAHFIKVLLISNEESNAIEFFKSKADLPPSLTVLSSDDELFLKEQSQEEENERGTGVLNPESLDKFLNPLRDFLNEKIKLADILFQSEFPVILQFVESFIQDVLLDILNNILSNYSAFLKSNDKDSKANYECLPELYFTFVKKFNTELNDSVNAGPTFQKVVYELLNLYMEPFVVNYMNQTTRVFEALINSQLVNYDIKFQDKEREQNAKIYNSLKDQTDPTNTSNNDSSNNHSITTEISVTAPEADSKQKTLPRSAHSTNSISDDKLDFLSSFTKIFKFSNNENQKLKQQLQLAYNLNLISNNLQNIKSLISLDLCYKILHETSEKTDEIYKFHTMENLLPLIKLRCQEIFKILITQLSNNHVKPAFEKAIMLLQKYNPNEIKQIEIKFDSLSAADGQVEPLVQFTELINIGDIILQMISIFYKNELIPKKIIDKNKDFLNDVIQLKKNFETSIDDFVAEGLNIGINKLMDEISFIFKTQQLPDDYNPPPPSENSPMRDIKPTKCAVRVVELLSNHCFLLTGATDKGTIDVYQQEIGERFFNEIVKHLRKSFISTEGAIWLICDINYFYDFIANKLKQKNVVPYFVGLKSIGQLYIISGKDSKELGKLISDLGKFNGIFTQEEIYEFVQRRSDWVRVRKDVEKVMYGLGLRDCCIM</sequence>
<accession>J8PM64</accession>
<dbReference type="GO" id="GO:0006887">
    <property type="term" value="P:exocytosis"/>
    <property type="evidence" value="ECO:0007669"/>
    <property type="project" value="TreeGrafter"/>
</dbReference>
<evidence type="ECO:0000313" key="4">
    <source>
        <dbReference type="Proteomes" id="UP000006968"/>
    </source>
</evidence>
<dbReference type="EMBL" id="ALIE01000110">
    <property type="protein sequence ID" value="EJS43195.1"/>
    <property type="molecule type" value="Genomic_DNA"/>
</dbReference>
<feature type="compositionally biased region" description="Polar residues" evidence="1">
    <location>
        <begin position="436"/>
        <end position="445"/>
    </location>
</feature>
<gene>
    <name evidence="3" type="ORF">SU7_1686</name>
</gene>
<feature type="region of interest" description="Disordered" evidence="1">
    <location>
        <begin position="398"/>
        <end position="419"/>
    </location>
</feature>
<comment type="caution">
    <text evidence="3">The sequence shown here is derived from an EMBL/GenBank/DDBJ whole genome shotgun (WGS) entry which is preliminary data.</text>
</comment>
<dbReference type="InterPro" id="IPR009976">
    <property type="entry name" value="Sec10-like"/>
</dbReference>
<dbReference type="HOGENOM" id="CLU_003875_1_1_1"/>
<protein>
    <submittedName>
        <fullName evidence="3">Rcy1p</fullName>
    </submittedName>
</protein>